<dbReference type="Gene3D" id="3.30.750.24">
    <property type="entry name" value="STAS domain"/>
    <property type="match status" value="1"/>
</dbReference>
<evidence type="ECO:0000313" key="3">
    <source>
        <dbReference type="Proteomes" id="UP001499882"/>
    </source>
</evidence>
<comment type="caution">
    <text evidence="2">The sequence shown here is derived from an EMBL/GenBank/DDBJ whole genome shotgun (WGS) entry which is preliminary data.</text>
</comment>
<dbReference type="CDD" id="cd07043">
    <property type="entry name" value="STAS_anti-anti-sigma_factors"/>
    <property type="match status" value="1"/>
</dbReference>
<organism evidence="2 3">
    <name type="scientific">Nocardioides endophyticus</name>
    <dbReference type="NCBI Taxonomy" id="1353775"/>
    <lineage>
        <taxon>Bacteria</taxon>
        <taxon>Bacillati</taxon>
        <taxon>Actinomycetota</taxon>
        <taxon>Actinomycetes</taxon>
        <taxon>Propionibacteriales</taxon>
        <taxon>Nocardioidaceae</taxon>
        <taxon>Nocardioides</taxon>
    </lineage>
</organism>
<dbReference type="EMBL" id="BAABKN010000005">
    <property type="protein sequence ID" value="GAA4727475.1"/>
    <property type="molecule type" value="Genomic_DNA"/>
</dbReference>
<reference evidence="3" key="1">
    <citation type="journal article" date="2019" name="Int. J. Syst. Evol. Microbiol.">
        <title>The Global Catalogue of Microorganisms (GCM) 10K type strain sequencing project: providing services to taxonomists for standard genome sequencing and annotation.</title>
        <authorList>
            <consortium name="The Broad Institute Genomics Platform"/>
            <consortium name="The Broad Institute Genome Sequencing Center for Infectious Disease"/>
            <person name="Wu L."/>
            <person name="Ma J."/>
        </authorList>
    </citation>
    <scope>NUCLEOTIDE SEQUENCE [LARGE SCALE GENOMIC DNA]</scope>
    <source>
        <strain evidence="3">JCM 18532</strain>
    </source>
</reference>
<sequence>MMSAEPVNGRGVAAVVDLWARRASEAVPSVAVRVHRSGSWTVVEVEGEMDVQVVALVADLVGVDTTRVVFDLQRVTFMDAAGLSAVGGSIRHRAMGAGGSVRLVAPSRSARRLLMLAGCARVFPAFDSLEEAMSAPLGTGSTRSARGR</sequence>
<evidence type="ECO:0000259" key="1">
    <source>
        <dbReference type="PROSITE" id="PS50801"/>
    </source>
</evidence>
<dbReference type="PANTHER" id="PTHR33495">
    <property type="entry name" value="ANTI-SIGMA FACTOR ANTAGONIST TM_1081-RELATED-RELATED"/>
    <property type="match status" value="1"/>
</dbReference>
<feature type="domain" description="STAS" evidence="1">
    <location>
        <begin position="68"/>
        <end position="136"/>
    </location>
</feature>
<proteinExistence type="predicted"/>
<dbReference type="PANTHER" id="PTHR33495:SF2">
    <property type="entry name" value="ANTI-SIGMA FACTOR ANTAGONIST TM_1081-RELATED"/>
    <property type="match status" value="1"/>
</dbReference>
<dbReference type="Proteomes" id="UP001499882">
    <property type="component" value="Unassembled WGS sequence"/>
</dbReference>
<dbReference type="SUPFAM" id="SSF52091">
    <property type="entry name" value="SpoIIaa-like"/>
    <property type="match status" value="1"/>
</dbReference>
<dbReference type="InterPro" id="IPR002645">
    <property type="entry name" value="STAS_dom"/>
</dbReference>
<dbReference type="InterPro" id="IPR036513">
    <property type="entry name" value="STAS_dom_sf"/>
</dbReference>
<keyword evidence="3" id="KW-1185">Reference proteome</keyword>
<protein>
    <recommendedName>
        <fullName evidence="1">STAS domain-containing protein</fullName>
    </recommendedName>
</protein>
<dbReference type="Pfam" id="PF01740">
    <property type="entry name" value="STAS"/>
    <property type="match status" value="1"/>
</dbReference>
<accession>A0ABP8YE66</accession>
<dbReference type="PROSITE" id="PS50801">
    <property type="entry name" value="STAS"/>
    <property type="match status" value="1"/>
</dbReference>
<name>A0ABP8YE66_9ACTN</name>
<gene>
    <name evidence="2" type="ORF">GCM10023350_08040</name>
</gene>
<evidence type="ECO:0000313" key="2">
    <source>
        <dbReference type="EMBL" id="GAA4727475.1"/>
    </source>
</evidence>